<reference evidence="1 2" key="1">
    <citation type="submission" date="2023-03" db="EMBL/GenBank/DDBJ databases">
        <title>Bacillus Genome Sequencing.</title>
        <authorList>
            <person name="Dunlap C."/>
        </authorList>
    </citation>
    <scope>NUCLEOTIDE SEQUENCE [LARGE SCALE GENOMIC DNA]</scope>
    <source>
        <strain evidence="1 2">B-41290</strain>
    </source>
</reference>
<evidence type="ECO:0000313" key="1">
    <source>
        <dbReference type="EMBL" id="MEC0276847.1"/>
    </source>
</evidence>
<dbReference type="RefSeq" id="WP_367408388.1">
    <property type="nucleotide sequence ID" value="NZ_JARNBH010000042.1"/>
</dbReference>
<sequence length="43" mass="4876">MSIVLDNSNKVSRYRLQQVKKIQASFAKAVKLNGKALEKLSRN</sequence>
<protein>
    <submittedName>
        <fullName evidence="1">Uncharacterized protein</fullName>
    </submittedName>
</protein>
<comment type="caution">
    <text evidence="1">The sequence shown here is derived from an EMBL/GenBank/DDBJ whole genome shotgun (WGS) entry which is preliminary data.</text>
</comment>
<keyword evidence="2" id="KW-1185">Reference proteome</keyword>
<proteinExistence type="predicted"/>
<name>A0AAW9NR16_9BACI</name>
<gene>
    <name evidence="1" type="ORF">P4706_28055</name>
</gene>
<dbReference type="Proteomes" id="UP001307168">
    <property type="component" value="Unassembled WGS sequence"/>
</dbReference>
<dbReference type="AlphaFoldDB" id="A0AAW9NR16"/>
<accession>A0AAW9NR16</accession>
<organism evidence="1 2">
    <name type="scientific">Peribacillus castrilensis</name>
    <dbReference type="NCBI Taxonomy" id="2897690"/>
    <lineage>
        <taxon>Bacteria</taxon>
        <taxon>Bacillati</taxon>
        <taxon>Bacillota</taxon>
        <taxon>Bacilli</taxon>
        <taxon>Bacillales</taxon>
        <taxon>Bacillaceae</taxon>
        <taxon>Peribacillus</taxon>
    </lineage>
</organism>
<dbReference type="EMBL" id="JARNBH010000042">
    <property type="protein sequence ID" value="MEC0276847.1"/>
    <property type="molecule type" value="Genomic_DNA"/>
</dbReference>
<evidence type="ECO:0000313" key="2">
    <source>
        <dbReference type="Proteomes" id="UP001307168"/>
    </source>
</evidence>